<keyword evidence="1" id="KW-0812">Transmembrane</keyword>
<protein>
    <submittedName>
        <fullName evidence="2">Uncharacterized protein</fullName>
    </submittedName>
</protein>
<keyword evidence="1" id="KW-1133">Transmembrane helix</keyword>
<sequence length="155" mass="17708">MLTEQEKKLSPAVNLVVHVVVGGVLLWGMVSLKNVVVEWYNGWSKESSQKDARREAVCRSSAVCWGQRYFGNAEVDCAQAIERMAKYSARWTNEGLHMKLSQYRWLDSERAYVSYIGDKVEFQNGLGAYQAMTYTCNYDTVNKRVIDIKLVPGRL</sequence>
<accession>A0A1B2F6R9</accession>
<evidence type="ECO:0000256" key="1">
    <source>
        <dbReference type="SAM" id="Phobius"/>
    </source>
</evidence>
<organism evidence="2">
    <name type="scientific">Pseudomonas putida</name>
    <name type="common">Arthrobacter siderocapsulatus</name>
    <dbReference type="NCBI Taxonomy" id="303"/>
    <lineage>
        <taxon>Bacteria</taxon>
        <taxon>Pseudomonadati</taxon>
        <taxon>Pseudomonadota</taxon>
        <taxon>Gammaproteobacteria</taxon>
        <taxon>Pseudomonadales</taxon>
        <taxon>Pseudomonadaceae</taxon>
        <taxon>Pseudomonas</taxon>
    </lineage>
</organism>
<dbReference type="EMBL" id="CP016634">
    <property type="protein sequence ID" value="ANY87999.1"/>
    <property type="molecule type" value="Genomic_DNA"/>
</dbReference>
<name>A0A1B2F6R9_PSEPU</name>
<evidence type="ECO:0000313" key="2">
    <source>
        <dbReference type="EMBL" id="ANY87999.1"/>
    </source>
</evidence>
<dbReference type="RefSeq" id="WP_099593602.1">
    <property type="nucleotide sequence ID" value="NZ_CP016634.1"/>
</dbReference>
<proteinExistence type="predicted"/>
<feature type="transmembrane region" description="Helical" evidence="1">
    <location>
        <begin position="12"/>
        <end position="30"/>
    </location>
</feature>
<dbReference type="AlphaFoldDB" id="A0A1B2F6R9"/>
<reference evidence="2" key="1">
    <citation type="submission" date="2016-07" db="EMBL/GenBank/DDBJ databases">
        <title>New class B carbapenemase carried by novel plasmid in Pseudomonas putida enviromental strain in eastern Amazonia.</title>
        <authorList>
            <person name="Souza C.O."/>
            <person name="Lima K.V."/>
            <person name="Brasiliense D.M."/>
            <person name="Perez-Chaparro P.J."/>
            <person name="Mamizuka E.M."/>
            <person name="Lima M.O."/>
            <person name="Lima L.N."/>
            <person name="McCulloch J.A."/>
        </authorList>
    </citation>
    <scope>NUCLEOTIDE SEQUENCE [LARGE SCALE GENOMIC DNA]</scope>
    <source>
        <strain evidence="2">IEC33019</strain>
    </source>
</reference>
<gene>
    <name evidence="2" type="ORF">IEC33019_2453</name>
</gene>
<keyword evidence="1" id="KW-0472">Membrane</keyword>